<comment type="caution">
    <text evidence="3">The sequence shown here is derived from an EMBL/GenBank/DDBJ whole genome shotgun (WGS) entry which is preliminary data.</text>
</comment>
<dbReference type="PANTHER" id="PTHR31377">
    <property type="entry name" value="AGMATINE DEIMINASE-RELATED"/>
    <property type="match status" value="1"/>
</dbReference>
<dbReference type="Proteomes" id="UP001370490">
    <property type="component" value="Unassembled WGS sequence"/>
</dbReference>
<dbReference type="GO" id="GO:0004668">
    <property type="term" value="F:protein-arginine deiminase activity"/>
    <property type="evidence" value="ECO:0007669"/>
    <property type="project" value="InterPro"/>
</dbReference>
<dbReference type="EMBL" id="JBAMMX010000016">
    <property type="protein sequence ID" value="KAK6925182.1"/>
    <property type="molecule type" value="Genomic_DNA"/>
</dbReference>
<feature type="signal peptide" evidence="2">
    <location>
        <begin position="1"/>
        <end position="18"/>
    </location>
</feature>
<organism evidence="3 4">
    <name type="scientific">Dillenia turbinata</name>
    <dbReference type="NCBI Taxonomy" id="194707"/>
    <lineage>
        <taxon>Eukaryota</taxon>
        <taxon>Viridiplantae</taxon>
        <taxon>Streptophyta</taxon>
        <taxon>Embryophyta</taxon>
        <taxon>Tracheophyta</taxon>
        <taxon>Spermatophyta</taxon>
        <taxon>Magnoliopsida</taxon>
        <taxon>eudicotyledons</taxon>
        <taxon>Gunneridae</taxon>
        <taxon>Pentapetalae</taxon>
        <taxon>Dilleniales</taxon>
        <taxon>Dilleniaceae</taxon>
        <taxon>Dillenia</taxon>
    </lineage>
</organism>
<proteinExistence type="predicted"/>
<dbReference type="GO" id="GO:0047632">
    <property type="term" value="F:agmatine deiminase activity"/>
    <property type="evidence" value="ECO:0007669"/>
    <property type="project" value="TreeGrafter"/>
</dbReference>
<keyword evidence="2" id="KW-0732">Signal</keyword>
<evidence type="ECO:0000313" key="4">
    <source>
        <dbReference type="Proteomes" id="UP001370490"/>
    </source>
</evidence>
<dbReference type="AlphaFoldDB" id="A0AAN8VD23"/>
<evidence type="ECO:0000256" key="2">
    <source>
        <dbReference type="SAM" id="SignalP"/>
    </source>
</evidence>
<dbReference type="GO" id="GO:0009446">
    <property type="term" value="P:putrescine biosynthetic process"/>
    <property type="evidence" value="ECO:0007669"/>
    <property type="project" value="InterPro"/>
</dbReference>
<accession>A0AAN8VD23</accession>
<feature type="chain" id="PRO_5042845262" evidence="2">
    <location>
        <begin position="19"/>
        <end position="71"/>
    </location>
</feature>
<gene>
    <name evidence="3" type="ORF">RJ641_009508</name>
</gene>
<dbReference type="Gene3D" id="3.75.10.10">
    <property type="entry name" value="L-arginine/glycine Amidinotransferase, Chain A"/>
    <property type="match status" value="1"/>
</dbReference>
<protein>
    <submittedName>
        <fullName evidence="3">Uncharacterized protein</fullName>
    </submittedName>
</protein>
<dbReference type="SUPFAM" id="SSF55909">
    <property type="entry name" value="Pentein"/>
    <property type="match status" value="1"/>
</dbReference>
<sequence>MILGFVIRGPLWLSLVSASCLGEQKAKIAGIDWTFNGWGDGCYQDWSLDLLVARKIVGLERIPRFPRSLVL</sequence>
<evidence type="ECO:0000256" key="1">
    <source>
        <dbReference type="ARBA" id="ARBA00022801"/>
    </source>
</evidence>
<name>A0AAN8VD23_9MAGN</name>
<evidence type="ECO:0000313" key="3">
    <source>
        <dbReference type="EMBL" id="KAK6925182.1"/>
    </source>
</evidence>
<dbReference type="Pfam" id="PF04371">
    <property type="entry name" value="PAD_porph"/>
    <property type="match status" value="1"/>
</dbReference>
<keyword evidence="1" id="KW-0378">Hydrolase</keyword>
<reference evidence="3 4" key="1">
    <citation type="submission" date="2023-12" db="EMBL/GenBank/DDBJ databases">
        <title>A high-quality genome assembly for Dillenia turbinata (Dilleniales).</title>
        <authorList>
            <person name="Chanderbali A."/>
        </authorList>
    </citation>
    <scope>NUCLEOTIDE SEQUENCE [LARGE SCALE GENOMIC DNA]</scope>
    <source>
        <strain evidence="3">LSX21</strain>
        <tissue evidence="3">Leaf</tissue>
    </source>
</reference>
<dbReference type="PANTHER" id="PTHR31377:SF2">
    <property type="entry name" value="AGMATINE DEIMINASE"/>
    <property type="match status" value="1"/>
</dbReference>
<dbReference type="InterPro" id="IPR007466">
    <property type="entry name" value="Peptidyl-Arg-deiminase_porph"/>
</dbReference>
<keyword evidence="4" id="KW-1185">Reference proteome</keyword>